<accession>A0ACC0VC95</accession>
<proteinExistence type="predicted"/>
<name>A0ACC0VC95_9HYPO</name>
<dbReference type="EMBL" id="CM047940">
    <property type="protein sequence ID" value="KAI9903501.1"/>
    <property type="molecule type" value="Genomic_DNA"/>
</dbReference>
<protein>
    <submittedName>
        <fullName evidence="1">Uncharacterized protein</fullName>
    </submittedName>
</protein>
<dbReference type="Proteomes" id="UP001163324">
    <property type="component" value="Chromosome 1"/>
</dbReference>
<gene>
    <name evidence="1" type="ORF">N3K66_000030</name>
</gene>
<comment type="caution">
    <text evidence="1">The sequence shown here is derived from an EMBL/GenBank/DDBJ whole genome shotgun (WGS) entry which is preliminary data.</text>
</comment>
<sequence length="133" mass="13886">MCQIHRTYTICTCKRATCPQKNGGLLTCPSDVGGNNSSNGNKNSSGNTGDIEIMYHVAETRVDGPGSRPCHLRRGGPADVNCANRVFAAPAATGRSGGNNGGGYWGAGEGGSSSEVYSPSLCRRCRDDGLCWK</sequence>
<keyword evidence="2" id="KW-1185">Reference proteome</keyword>
<evidence type="ECO:0000313" key="2">
    <source>
        <dbReference type="Proteomes" id="UP001163324"/>
    </source>
</evidence>
<organism evidence="1 2">
    <name type="scientific">Trichothecium roseum</name>
    <dbReference type="NCBI Taxonomy" id="47278"/>
    <lineage>
        <taxon>Eukaryota</taxon>
        <taxon>Fungi</taxon>
        <taxon>Dikarya</taxon>
        <taxon>Ascomycota</taxon>
        <taxon>Pezizomycotina</taxon>
        <taxon>Sordariomycetes</taxon>
        <taxon>Hypocreomycetidae</taxon>
        <taxon>Hypocreales</taxon>
        <taxon>Hypocreales incertae sedis</taxon>
        <taxon>Trichothecium</taxon>
    </lineage>
</organism>
<reference evidence="1" key="1">
    <citation type="submission" date="2022-10" db="EMBL/GenBank/DDBJ databases">
        <title>Complete Genome of Trichothecium roseum strain YXFP-22015, a Plant Pathogen Isolated from Citrus.</title>
        <authorList>
            <person name="Wang Y."/>
            <person name="Zhu L."/>
        </authorList>
    </citation>
    <scope>NUCLEOTIDE SEQUENCE</scope>
    <source>
        <strain evidence="1">YXFP-22015</strain>
    </source>
</reference>
<evidence type="ECO:0000313" key="1">
    <source>
        <dbReference type="EMBL" id="KAI9903501.1"/>
    </source>
</evidence>